<evidence type="ECO:0000256" key="1">
    <source>
        <dbReference type="SAM" id="MobiDB-lite"/>
    </source>
</evidence>
<dbReference type="AlphaFoldDB" id="A0A150LRB7"/>
<feature type="region of interest" description="Disordered" evidence="1">
    <location>
        <begin position="1"/>
        <end position="29"/>
    </location>
</feature>
<dbReference type="Proteomes" id="UP000075683">
    <property type="component" value="Unassembled WGS sequence"/>
</dbReference>
<feature type="compositionally biased region" description="Low complexity" evidence="1">
    <location>
        <begin position="12"/>
        <end position="23"/>
    </location>
</feature>
<gene>
    <name evidence="2" type="ORF">B4135_2829</name>
</gene>
<feature type="compositionally biased region" description="Basic and acidic residues" evidence="1">
    <location>
        <begin position="1"/>
        <end position="11"/>
    </location>
</feature>
<comment type="caution">
    <text evidence="2">The sequence shown here is derived from an EMBL/GenBank/DDBJ whole genome shotgun (WGS) entry which is preliminary data.</text>
</comment>
<organism evidence="2 3">
    <name type="scientific">Caldibacillus debilis</name>
    <dbReference type="NCBI Taxonomy" id="301148"/>
    <lineage>
        <taxon>Bacteria</taxon>
        <taxon>Bacillati</taxon>
        <taxon>Bacillota</taxon>
        <taxon>Bacilli</taxon>
        <taxon>Bacillales</taxon>
        <taxon>Bacillaceae</taxon>
        <taxon>Caldibacillus</taxon>
    </lineage>
</organism>
<name>A0A150LRB7_9BACI</name>
<evidence type="ECO:0000313" key="2">
    <source>
        <dbReference type="EMBL" id="KYD14402.1"/>
    </source>
</evidence>
<protein>
    <submittedName>
        <fullName evidence="2">Uncharacterized protein</fullName>
    </submittedName>
</protein>
<dbReference type="EMBL" id="LQYT01000073">
    <property type="protein sequence ID" value="KYD14402.1"/>
    <property type="molecule type" value="Genomic_DNA"/>
</dbReference>
<proteinExistence type="predicted"/>
<evidence type="ECO:0000313" key="3">
    <source>
        <dbReference type="Proteomes" id="UP000075683"/>
    </source>
</evidence>
<reference evidence="2 3" key="1">
    <citation type="submission" date="2016-01" db="EMBL/GenBank/DDBJ databases">
        <title>Draft Genome Sequences of Seven Thermophilic Sporeformers Isolated from Foods.</title>
        <authorList>
            <person name="Berendsen E.M."/>
            <person name="Wells-Bennik M.H."/>
            <person name="Krawcyk A.O."/>
            <person name="De Jong A."/>
            <person name="Holsappel S."/>
            <person name="Eijlander R.T."/>
            <person name="Kuipers O.P."/>
        </authorList>
    </citation>
    <scope>NUCLEOTIDE SEQUENCE [LARGE SCALE GENOMIC DNA]</scope>
    <source>
        <strain evidence="2 3">B4135</strain>
    </source>
</reference>
<accession>A0A150LRB7</accession>
<sequence>MFRGFYEEKSAAGKPPAADGAASRPSVPNLLIPEKAFSG</sequence>